<dbReference type="InterPro" id="IPR004358">
    <property type="entry name" value="Sig_transdc_His_kin-like_C"/>
</dbReference>
<evidence type="ECO:0000256" key="3">
    <source>
        <dbReference type="ARBA" id="ARBA00022553"/>
    </source>
</evidence>
<keyword evidence="8" id="KW-1185">Reference proteome</keyword>
<dbReference type="PRINTS" id="PR00344">
    <property type="entry name" value="BCTRLSENSOR"/>
</dbReference>
<dbReference type="InterPro" id="IPR036890">
    <property type="entry name" value="HATPase_C_sf"/>
</dbReference>
<dbReference type="Proteomes" id="UP000035579">
    <property type="component" value="Chromosome"/>
</dbReference>
<dbReference type="PANTHER" id="PTHR43065:SF42">
    <property type="entry name" value="TWO-COMPONENT SENSOR PPRA"/>
    <property type="match status" value="1"/>
</dbReference>
<dbReference type="SUPFAM" id="SSF55874">
    <property type="entry name" value="ATPase domain of HSP90 chaperone/DNA topoisomerase II/histidine kinase"/>
    <property type="match status" value="1"/>
</dbReference>
<dbReference type="Pfam" id="PF12974">
    <property type="entry name" value="Phosphonate-bd"/>
    <property type="match status" value="1"/>
</dbReference>
<comment type="catalytic activity">
    <reaction evidence="1">
        <text>ATP + protein L-histidine = ADP + protein N-phospho-L-histidine.</text>
        <dbReference type="EC" id="2.7.13.3"/>
    </reaction>
</comment>
<dbReference type="InterPro" id="IPR003594">
    <property type="entry name" value="HATPase_dom"/>
</dbReference>
<gene>
    <name evidence="5" type="ORF">AA314_05074</name>
    <name evidence="6" type="ORF">ATI61_11584</name>
</gene>
<dbReference type="InterPro" id="IPR036097">
    <property type="entry name" value="HisK_dim/P_sf"/>
</dbReference>
<feature type="domain" description="Histidine kinase" evidence="4">
    <location>
        <begin position="497"/>
        <end position="722"/>
    </location>
</feature>
<dbReference type="SMART" id="SM00387">
    <property type="entry name" value="HATPase_c"/>
    <property type="match status" value="1"/>
</dbReference>
<dbReference type="SMART" id="SM00388">
    <property type="entry name" value="HisKA"/>
    <property type="match status" value="1"/>
</dbReference>
<dbReference type="InterPro" id="IPR013656">
    <property type="entry name" value="PAS_4"/>
</dbReference>
<dbReference type="SUPFAM" id="SSF47384">
    <property type="entry name" value="Homodimeric domain of signal transducing histidine kinase"/>
    <property type="match status" value="1"/>
</dbReference>
<reference evidence="5 7" key="1">
    <citation type="submission" date="2015-05" db="EMBL/GenBank/DDBJ databases">
        <title>Genome assembly of Archangium gephyra DSM 2261.</title>
        <authorList>
            <person name="Sharma G."/>
            <person name="Subramanian S."/>
        </authorList>
    </citation>
    <scope>NUCLEOTIDE SEQUENCE [LARGE SCALE GENOMIC DNA]</scope>
    <source>
        <strain evidence="5 7">DSM 2261</strain>
    </source>
</reference>
<evidence type="ECO:0000256" key="1">
    <source>
        <dbReference type="ARBA" id="ARBA00000085"/>
    </source>
</evidence>
<dbReference type="SUPFAM" id="SSF53850">
    <property type="entry name" value="Periplasmic binding protein-like II"/>
    <property type="match status" value="1"/>
</dbReference>
<dbReference type="PROSITE" id="PS50109">
    <property type="entry name" value="HIS_KIN"/>
    <property type="match status" value="1"/>
</dbReference>
<dbReference type="RefSeq" id="WP_245682587.1">
    <property type="nucleotide sequence ID" value="NZ_CP011509.1"/>
</dbReference>
<evidence type="ECO:0000256" key="2">
    <source>
        <dbReference type="ARBA" id="ARBA00012438"/>
    </source>
</evidence>
<dbReference type="InterPro" id="IPR005467">
    <property type="entry name" value="His_kinase_dom"/>
</dbReference>
<protein>
    <recommendedName>
        <fullName evidence="2">histidine kinase</fullName>
        <ecNumber evidence="2">2.7.13.3</ecNumber>
    </recommendedName>
</protein>
<name>A0AAC8TEZ2_9BACT</name>
<dbReference type="Pfam" id="PF00512">
    <property type="entry name" value="HisKA"/>
    <property type="match status" value="1"/>
</dbReference>
<evidence type="ECO:0000313" key="7">
    <source>
        <dbReference type="Proteomes" id="UP000035579"/>
    </source>
</evidence>
<organism evidence="5 7">
    <name type="scientific">Archangium gephyra</name>
    <dbReference type="NCBI Taxonomy" id="48"/>
    <lineage>
        <taxon>Bacteria</taxon>
        <taxon>Pseudomonadati</taxon>
        <taxon>Myxococcota</taxon>
        <taxon>Myxococcia</taxon>
        <taxon>Myxococcales</taxon>
        <taxon>Cystobacterineae</taxon>
        <taxon>Archangiaceae</taxon>
        <taxon>Archangium</taxon>
    </lineage>
</organism>
<dbReference type="Gene3D" id="3.30.565.10">
    <property type="entry name" value="Histidine kinase-like ATPase, C-terminal domain"/>
    <property type="match status" value="1"/>
</dbReference>
<evidence type="ECO:0000313" key="6">
    <source>
        <dbReference type="EMBL" id="REG24045.1"/>
    </source>
</evidence>
<dbReference type="EMBL" id="CP011509">
    <property type="protein sequence ID" value="AKJ03448.1"/>
    <property type="molecule type" value="Genomic_DNA"/>
</dbReference>
<keyword evidence="5" id="KW-0418">Kinase</keyword>
<dbReference type="InterPro" id="IPR003661">
    <property type="entry name" value="HisK_dim/P_dom"/>
</dbReference>
<dbReference type="EMBL" id="QUMU01000015">
    <property type="protein sequence ID" value="REG24045.1"/>
    <property type="molecule type" value="Genomic_DNA"/>
</dbReference>
<dbReference type="Gene3D" id="3.40.190.10">
    <property type="entry name" value="Periplasmic binding protein-like II"/>
    <property type="match status" value="2"/>
</dbReference>
<keyword evidence="5" id="KW-0808">Transferase</keyword>
<sequence>MITPTTPIRFMLYPSLGEVREHVRVELFGRALSERLGRPVVLELAPTYEALEAELAAGRVDMAWATAEQCDAFAPRARAVLRAVRSGSCHYHSALVCRSEEPLTLETLKGKRAAWVAPRSTGGHLLPVRFLESRGLRTQELFSEQRFWGTYRKAFQALLDGEADVAAIFSNHADEHAMRATLASYVGAEEPRLMTFAFTPPTLADGIVLTRRLSEADAAALVSVLTRMNTDGSGLEMLMGPFRVEGFVLSPDGREQAPVPRRSRSAEYVVAELDGEERCRRLWSPTGRAFGRDVSDAEGRTLTEVLGTEAAEPLLSLMRAVRHGGADGRLEYRLEVEGETRWYAAEITPCAPVPGETRPRLGLMVRDVSGMRALEDPMYRLASFPLLHPEPLLELSLEGELRYANPATHKAFPELLVEGGKHPLVQAAMQWSWRGAPAGEPAPTVHLEGRYWELTVTQLCDPAGLRVFARDVTLRKQMEARLIQADRLSALGSLAAAVGHEMNNPLAFMLANLSYAREELERMGESLRGQDEAVAQELGEVLEALSETAEGALRLKHIVQDLRTLSRKPPEHQARVELQPVLENALKLIRGQIGQRGRLERDFFELPAVDADEARLTQLFLNLLSNALQSMNPADAARNVLRVAAYTGEDGEAVVEVQDTGKGLAPEALSRIFEPFVATVPGSSGLGLSVSHAIVTSLGGTLRAESREGRGTLITITLPAAAAESAPSRQQVLLAG</sequence>
<evidence type="ECO:0000313" key="5">
    <source>
        <dbReference type="EMBL" id="AKJ03448.1"/>
    </source>
</evidence>
<dbReference type="KEGG" id="age:AA314_05074"/>
<dbReference type="AlphaFoldDB" id="A0AAC8TEZ2"/>
<proteinExistence type="predicted"/>
<dbReference type="PANTHER" id="PTHR43065">
    <property type="entry name" value="SENSOR HISTIDINE KINASE"/>
    <property type="match status" value="1"/>
</dbReference>
<reference evidence="6 8" key="2">
    <citation type="submission" date="2018-08" db="EMBL/GenBank/DDBJ databases">
        <title>Genomic Encyclopedia of Archaeal and Bacterial Type Strains, Phase II (KMG-II): from individual species to whole genera.</title>
        <authorList>
            <person name="Goeker M."/>
        </authorList>
    </citation>
    <scope>NUCLEOTIDE SEQUENCE [LARGE SCALE GENOMIC DNA]</scope>
    <source>
        <strain evidence="6 8">DSM 2261</strain>
    </source>
</reference>
<dbReference type="GO" id="GO:0000155">
    <property type="term" value="F:phosphorelay sensor kinase activity"/>
    <property type="evidence" value="ECO:0007669"/>
    <property type="project" value="InterPro"/>
</dbReference>
<evidence type="ECO:0000259" key="4">
    <source>
        <dbReference type="PROSITE" id="PS50109"/>
    </source>
</evidence>
<dbReference type="CDD" id="cd00082">
    <property type="entry name" value="HisKA"/>
    <property type="match status" value="1"/>
</dbReference>
<dbReference type="Gene3D" id="1.10.287.130">
    <property type="match status" value="1"/>
</dbReference>
<keyword evidence="3" id="KW-0597">Phosphoprotein</keyword>
<evidence type="ECO:0000313" key="8">
    <source>
        <dbReference type="Proteomes" id="UP000256345"/>
    </source>
</evidence>
<dbReference type="EC" id="2.7.13.3" evidence="2"/>
<dbReference type="Proteomes" id="UP000256345">
    <property type="component" value="Unassembled WGS sequence"/>
</dbReference>
<dbReference type="Pfam" id="PF08448">
    <property type="entry name" value="PAS_4"/>
    <property type="match status" value="1"/>
</dbReference>
<dbReference type="Pfam" id="PF02518">
    <property type="entry name" value="HATPase_c"/>
    <property type="match status" value="1"/>
</dbReference>
<accession>A0AAC8TEZ2</accession>